<keyword evidence="2" id="KW-1185">Reference proteome</keyword>
<sequence length="123" mass="13885">MYFSYVPFYCQNPSCPNSPHHQPRQQYPDVDAALLYESANETKSLMEDAGTVLNQLADSESFGAELMYAAQASDMEEVERLIQTTGITSDVDIDFNPDGLSMSFSSQVDELECCKLRIALRWR</sequence>
<name>A0ABP3QVY4_9BACI</name>
<proteinExistence type="predicted"/>
<protein>
    <submittedName>
        <fullName evidence="1">Uncharacterized protein</fullName>
    </submittedName>
</protein>
<dbReference type="EMBL" id="BAAADS010000006">
    <property type="protein sequence ID" value="GAA0595378.1"/>
    <property type="molecule type" value="Genomic_DNA"/>
</dbReference>
<comment type="caution">
    <text evidence="1">The sequence shown here is derived from an EMBL/GenBank/DDBJ whole genome shotgun (WGS) entry which is preliminary data.</text>
</comment>
<evidence type="ECO:0000313" key="1">
    <source>
        <dbReference type="EMBL" id="GAA0595378.1"/>
    </source>
</evidence>
<accession>A0ABP3QVY4</accession>
<dbReference type="RefSeq" id="WP_343810732.1">
    <property type="nucleotide sequence ID" value="NZ_BAAADS010000006.1"/>
</dbReference>
<evidence type="ECO:0000313" key="2">
    <source>
        <dbReference type="Proteomes" id="UP001500866"/>
    </source>
</evidence>
<dbReference type="Pfam" id="PF26344">
    <property type="entry name" value="YuzC"/>
    <property type="match status" value="1"/>
</dbReference>
<dbReference type="Proteomes" id="UP001500866">
    <property type="component" value="Unassembled WGS sequence"/>
</dbReference>
<dbReference type="InterPro" id="IPR058870">
    <property type="entry name" value="YuzC"/>
</dbReference>
<reference evidence="2" key="1">
    <citation type="journal article" date="2019" name="Int. J. Syst. Evol. Microbiol.">
        <title>The Global Catalogue of Microorganisms (GCM) 10K type strain sequencing project: providing services to taxonomists for standard genome sequencing and annotation.</title>
        <authorList>
            <consortium name="The Broad Institute Genomics Platform"/>
            <consortium name="The Broad Institute Genome Sequencing Center for Infectious Disease"/>
            <person name="Wu L."/>
            <person name="Ma J."/>
        </authorList>
    </citation>
    <scope>NUCLEOTIDE SEQUENCE [LARGE SCALE GENOMIC DNA]</scope>
    <source>
        <strain evidence="2">JCM 15395</strain>
    </source>
</reference>
<gene>
    <name evidence="1" type="ORF">GCM10009001_09360</name>
</gene>
<organism evidence="1 2">
    <name type="scientific">Virgibacillus siamensis</name>
    <dbReference type="NCBI Taxonomy" id="480071"/>
    <lineage>
        <taxon>Bacteria</taxon>
        <taxon>Bacillati</taxon>
        <taxon>Bacillota</taxon>
        <taxon>Bacilli</taxon>
        <taxon>Bacillales</taxon>
        <taxon>Bacillaceae</taxon>
        <taxon>Virgibacillus</taxon>
    </lineage>
</organism>